<evidence type="ECO:0000256" key="1">
    <source>
        <dbReference type="SAM" id="Phobius"/>
    </source>
</evidence>
<evidence type="ECO:0000313" key="4">
    <source>
        <dbReference type="Proteomes" id="UP000287872"/>
    </source>
</evidence>
<evidence type="ECO:0000313" key="3">
    <source>
        <dbReference type="EMBL" id="GCD10550.1"/>
    </source>
</evidence>
<feature type="transmembrane region" description="Helical" evidence="1">
    <location>
        <begin position="7"/>
        <end position="24"/>
    </location>
</feature>
<keyword evidence="1" id="KW-0472">Membrane</keyword>
<feature type="transmembrane region" description="Helical" evidence="1">
    <location>
        <begin position="195"/>
        <end position="212"/>
    </location>
</feature>
<keyword evidence="1" id="KW-1133">Transmembrane helix</keyword>
<dbReference type="InterPro" id="IPR003848">
    <property type="entry name" value="DUF218"/>
</dbReference>
<gene>
    <name evidence="3" type="ORF">Ctaglu_21730</name>
</gene>
<dbReference type="Gene3D" id="3.40.50.620">
    <property type="entry name" value="HUPs"/>
    <property type="match status" value="1"/>
</dbReference>
<dbReference type="InterPro" id="IPR051599">
    <property type="entry name" value="Cell_Envelope_Assoc"/>
</dbReference>
<name>A0A401ULY7_9CLOT</name>
<accession>A0A401ULY7</accession>
<dbReference type="PANTHER" id="PTHR30336">
    <property type="entry name" value="INNER MEMBRANE PROTEIN, PROBABLE PERMEASE"/>
    <property type="match status" value="1"/>
</dbReference>
<dbReference type="GO" id="GO:0005886">
    <property type="term" value="C:plasma membrane"/>
    <property type="evidence" value="ECO:0007669"/>
    <property type="project" value="TreeGrafter"/>
</dbReference>
<keyword evidence="4" id="KW-1185">Reference proteome</keyword>
<feature type="transmembrane region" description="Helical" evidence="1">
    <location>
        <begin position="30"/>
        <end position="51"/>
    </location>
</feature>
<sequence length="219" mass="25265">MVKNRKIIFIIILFYILSLAALSIKCNKSSIILGFTFVPLSLINLFPLLFYKAPLTKLELKKFDTIIVLGYPGTPDGKPSPIMRERVFKAVELFNKGYANFIICSGGSVYNKYIEADIMIKLAKSLGVPDSCLVRENKSINTYGNLLNSIDIMRRMNWSSAIVITSPWHLRRSSYLLSKFNITYVMKKSNYPKEFSVFYIVAIYIFENYTMFKNKILYH</sequence>
<dbReference type="InterPro" id="IPR014729">
    <property type="entry name" value="Rossmann-like_a/b/a_fold"/>
</dbReference>
<dbReference type="Proteomes" id="UP000287872">
    <property type="component" value="Unassembled WGS sequence"/>
</dbReference>
<feature type="domain" description="DUF218" evidence="2">
    <location>
        <begin position="64"/>
        <end position="185"/>
    </location>
</feature>
<comment type="caution">
    <text evidence="3">The sequence shown here is derived from an EMBL/GenBank/DDBJ whole genome shotgun (WGS) entry which is preliminary data.</text>
</comment>
<dbReference type="Pfam" id="PF02698">
    <property type="entry name" value="DUF218"/>
    <property type="match status" value="1"/>
</dbReference>
<reference evidence="3 4" key="1">
    <citation type="submission" date="2018-11" db="EMBL/GenBank/DDBJ databases">
        <title>Genome sequencing and assembly of Clostridium tagluense strain A121.</title>
        <authorList>
            <person name="Murakami T."/>
            <person name="Segawa T."/>
            <person name="Shcherbakova V.A."/>
            <person name="Mori H."/>
            <person name="Yoshimura Y."/>
        </authorList>
    </citation>
    <scope>NUCLEOTIDE SEQUENCE [LARGE SCALE GENOMIC DNA]</scope>
    <source>
        <strain evidence="3 4">A121</strain>
    </source>
</reference>
<protein>
    <recommendedName>
        <fullName evidence="2">DUF218 domain-containing protein</fullName>
    </recommendedName>
</protein>
<dbReference type="PANTHER" id="PTHR30336:SF20">
    <property type="entry name" value="DUF218 DOMAIN-CONTAINING PROTEIN"/>
    <property type="match status" value="1"/>
</dbReference>
<dbReference type="CDD" id="cd06259">
    <property type="entry name" value="YdcF-like"/>
    <property type="match status" value="1"/>
</dbReference>
<dbReference type="AlphaFoldDB" id="A0A401ULY7"/>
<dbReference type="EMBL" id="BHYK01000010">
    <property type="protein sequence ID" value="GCD10550.1"/>
    <property type="molecule type" value="Genomic_DNA"/>
</dbReference>
<organism evidence="3 4">
    <name type="scientific">Clostridium tagluense</name>
    <dbReference type="NCBI Taxonomy" id="360422"/>
    <lineage>
        <taxon>Bacteria</taxon>
        <taxon>Bacillati</taxon>
        <taxon>Bacillota</taxon>
        <taxon>Clostridia</taxon>
        <taxon>Eubacteriales</taxon>
        <taxon>Clostridiaceae</taxon>
        <taxon>Clostridium</taxon>
    </lineage>
</organism>
<evidence type="ECO:0000259" key="2">
    <source>
        <dbReference type="Pfam" id="PF02698"/>
    </source>
</evidence>
<keyword evidence="1" id="KW-0812">Transmembrane</keyword>
<proteinExistence type="predicted"/>